<name>A0A9W6L751_9PSEU</name>
<evidence type="ECO:0000313" key="2">
    <source>
        <dbReference type="Proteomes" id="UP001143463"/>
    </source>
</evidence>
<evidence type="ECO:0000313" key="1">
    <source>
        <dbReference type="EMBL" id="GLL14513.1"/>
    </source>
</evidence>
<gene>
    <name evidence="1" type="ORF">GCM10017577_56600</name>
</gene>
<dbReference type="Pfam" id="PF11387">
    <property type="entry name" value="DUF2795"/>
    <property type="match status" value="1"/>
</dbReference>
<dbReference type="RefSeq" id="WP_156067925.1">
    <property type="nucleotide sequence ID" value="NZ_BAAAUZ010000033.1"/>
</dbReference>
<dbReference type="EMBL" id="BSFQ01000033">
    <property type="protein sequence ID" value="GLL14513.1"/>
    <property type="molecule type" value="Genomic_DNA"/>
</dbReference>
<proteinExistence type="predicted"/>
<comment type="caution">
    <text evidence="1">The sequence shown here is derived from an EMBL/GenBank/DDBJ whole genome shotgun (WGS) entry which is preliminary data.</text>
</comment>
<keyword evidence="2" id="KW-1185">Reference proteome</keyword>
<dbReference type="Proteomes" id="UP001143463">
    <property type="component" value="Unassembled WGS sequence"/>
</dbReference>
<protein>
    <recommendedName>
        <fullName evidence="3">DUF2795 domain-containing protein</fullName>
    </recommendedName>
</protein>
<dbReference type="InterPro" id="IPR021527">
    <property type="entry name" value="DUF2795"/>
</dbReference>
<organism evidence="1 2">
    <name type="scientific">Pseudonocardia halophobica</name>
    <dbReference type="NCBI Taxonomy" id="29401"/>
    <lineage>
        <taxon>Bacteria</taxon>
        <taxon>Bacillati</taxon>
        <taxon>Actinomycetota</taxon>
        <taxon>Actinomycetes</taxon>
        <taxon>Pseudonocardiales</taxon>
        <taxon>Pseudonocardiaceae</taxon>
        <taxon>Pseudonocardia</taxon>
    </lineage>
</organism>
<accession>A0A9W6L751</accession>
<dbReference type="AlphaFoldDB" id="A0A9W6L751"/>
<reference evidence="1" key="1">
    <citation type="journal article" date="2014" name="Int. J. Syst. Evol. Microbiol.">
        <title>Complete genome sequence of Corynebacterium casei LMG S-19264T (=DSM 44701T), isolated from a smear-ripened cheese.</title>
        <authorList>
            <consortium name="US DOE Joint Genome Institute (JGI-PGF)"/>
            <person name="Walter F."/>
            <person name="Albersmeier A."/>
            <person name="Kalinowski J."/>
            <person name="Ruckert C."/>
        </authorList>
    </citation>
    <scope>NUCLEOTIDE SEQUENCE</scope>
    <source>
        <strain evidence="1">VKM Ac-1069</strain>
    </source>
</reference>
<reference evidence="1" key="2">
    <citation type="submission" date="2023-01" db="EMBL/GenBank/DDBJ databases">
        <authorList>
            <person name="Sun Q."/>
            <person name="Evtushenko L."/>
        </authorList>
    </citation>
    <scope>NUCLEOTIDE SEQUENCE</scope>
    <source>
        <strain evidence="1">VKM Ac-1069</strain>
    </source>
</reference>
<evidence type="ECO:0008006" key="3">
    <source>
        <dbReference type="Google" id="ProtNLM"/>
    </source>
</evidence>
<sequence>MPEPSEGGRARRSVDRAPRSLHERLVDVLCDVRYPAERWEIIAGAAARGADRVTAYRLARLPYRTYPDLDAVLAGVFAAQPAMPTMPTMPTMPRPGRAGS</sequence>